<feature type="coiled-coil region" evidence="7">
    <location>
        <begin position="211"/>
        <end position="252"/>
    </location>
</feature>
<dbReference type="GO" id="GO:0036064">
    <property type="term" value="C:ciliary basal body"/>
    <property type="evidence" value="ECO:0007669"/>
    <property type="project" value="TreeGrafter"/>
</dbReference>
<name>A0A7S0RHY2_9CHLO</name>
<feature type="domain" description="IFT81 calponin homology" evidence="8">
    <location>
        <begin position="3"/>
        <end position="120"/>
    </location>
</feature>
<dbReference type="GO" id="GO:0060271">
    <property type="term" value="P:cilium assembly"/>
    <property type="evidence" value="ECO:0007669"/>
    <property type="project" value="InterPro"/>
</dbReference>
<dbReference type="Gene3D" id="1.10.418.70">
    <property type="entry name" value="Intraflagellar transport protein 81, N-terminal domain"/>
    <property type="match status" value="1"/>
</dbReference>
<evidence type="ECO:0000256" key="1">
    <source>
        <dbReference type="ARBA" id="ARBA00004138"/>
    </source>
</evidence>
<dbReference type="AlphaFoldDB" id="A0A7S0RHY2"/>
<dbReference type="InterPro" id="IPR029600">
    <property type="entry name" value="IFT81"/>
</dbReference>
<evidence type="ECO:0000259" key="8">
    <source>
        <dbReference type="Pfam" id="PF18383"/>
    </source>
</evidence>
<dbReference type="GO" id="GO:0042073">
    <property type="term" value="P:intraciliary transport"/>
    <property type="evidence" value="ECO:0007669"/>
    <property type="project" value="InterPro"/>
</dbReference>
<dbReference type="InterPro" id="IPR043016">
    <property type="entry name" value="IFT81_N_sf"/>
</dbReference>
<evidence type="ECO:0000256" key="3">
    <source>
        <dbReference type="ARBA" id="ARBA00023054"/>
    </source>
</evidence>
<reference evidence="9" key="1">
    <citation type="submission" date="2021-01" db="EMBL/GenBank/DDBJ databases">
        <authorList>
            <person name="Corre E."/>
            <person name="Pelletier E."/>
            <person name="Niang G."/>
            <person name="Scheremetjew M."/>
            <person name="Finn R."/>
            <person name="Kale V."/>
            <person name="Holt S."/>
            <person name="Cochrane G."/>
            <person name="Meng A."/>
            <person name="Brown T."/>
            <person name="Cohen L."/>
        </authorList>
    </citation>
    <scope>NUCLEOTIDE SEQUENCE</scope>
    <source>
        <strain evidence="9">CCMP722</strain>
    </source>
</reference>
<dbReference type="GO" id="GO:0015631">
    <property type="term" value="F:tubulin binding"/>
    <property type="evidence" value="ECO:0007669"/>
    <property type="project" value="InterPro"/>
</dbReference>
<evidence type="ECO:0000256" key="6">
    <source>
        <dbReference type="ARBA" id="ARBA00043983"/>
    </source>
</evidence>
<feature type="coiled-coil region" evidence="7">
    <location>
        <begin position="351"/>
        <end position="378"/>
    </location>
</feature>
<gene>
    <name evidence="9" type="ORF">POBO1169_LOCUS13987</name>
</gene>
<evidence type="ECO:0000256" key="2">
    <source>
        <dbReference type="ARBA" id="ARBA00022794"/>
    </source>
</evidence>
<sequence>MSDIQIIVDRLNAEPFNYGLSMVSLSEKNETELLQLVSDVFSYVAQSEPTNVRAEGNEGMTGRMTEFLRIVKYKPTVDPITFRQGISEGAKEILYPILKWMLPQADALKKRAFVGYYMTDVPIPGELMHDEDTQLLVQEIRDLQADFVNVHKELEAMRSDNVDPNTLKQKNLLLEEETEQLTARIASTKTKVHSKVEGAQLEELQTLSTALRKQQEEELELQMALRKEKERLATAEQKYQKSTARMREIRSNTADGSSAALFTQMSEDVNKNRYLCNEKLPKDIQNKNSRILTVQKVLQEPMNSENDLAGLFQQKAMLDREVKSIIDKQSVSRQAGGGQADLQLKQQSQIAKSVAKKKEDVLAKLEKLSEKKRALAATEDVGMMGGGGGGGSSMLKGDDWKHKYESVKSKLASYKAKKRELDDLHTEALVLSRTEAILGGQEKVISAQVSHLEKQKGVTGFIDTAENLEKVSTAKGEIDEAKGQTLEEISKFVTEINNVIKERKSKLAPQIKDLRAVRQKFQELETDHGEKKKQYDAAAMGFDSKISKLESDVKSMRSEGNDDESKYHWLNAMGVMTDVAIKRVTAGLDSQALRDRYSKKVNQQEEFTKHLKSKQKNVKDTVGTNKNQLEMIRDLKKILEIKIACHKKGNVGSMIGDNTASFQTTTAGANVMML</sequence>
<keyword evidence="3 7" id="KW-0175">Coiled coil</keyword>
<evidence type="ECO:0000256" key="7">
    <source>
        <dbReference type="SAM" id="Coils"/>
    </source>
</evidence>
<keyword evidence="5" id="KW-0966">Cell projection</keyword>
<comment type="similarity">
    <text evidence="6">Belongs to the IFT81 family.</text>
</comment>
<keyword evidence="4" id="KW-0969">Cilium</keyword>
<keyword evidence="2" id="KW-0970">Cilium biogenesis/degradation</keyword>
<comment type="subcellular location">
    <subcellularLocation>
        <location evidence="1">Cell projection</location>
        <location evidence="1">Cilium</location>
    </subcellularLocation>
</comment>
<evidence type="ECO:0000256" key="4">
    <source>
        <dbReference type="ARBA" id="ARBA00023069"/>
    </source>
</evidence>
<dbReference type="GO" id="GO:0030992">
    <property type="term" value="C:intraciliary transport particle B"/>
    <property type="evidence" value="ECO:0007669"/>
    <property type="project" value="InterPro"/>
</dbReference>
<dbReference type="PANTHER" id="PTHR15614">
    <property type="entry name" value="INTRAFLAGELLAR TRANSPORT PROTEIN 81 HOMOLOG"/>
    <property type="match status" value="1"/>
</dbReference>
<accession>A0A7S0RHY2</accession>
<dbReference type="InterPro" id="IPR041146">
    <property type="entry name" value="IFT81_CH"/>
</dbReference>
<dbReference type="PANTHER" id="PTHR15614:SF2">
    <property type="entry name" value="INTRAFLAGELLAR TRANSPORT PROTEIN 81 HOMOLOG"/>
    <property type="match status" value="1"/>
</dbReference>
<protein>
    <recommendedName>
        <fullName evidence="8">IFT81 calponin homology domain-containing protein</fullName>
    </recommendedName>
</protein>
<dbReference type="EMBL" id="HBFA01027580">
    <property type="protein sequence ID" value="CAD8678266.1"/>
    <property type="molecule type" value="Transcribed_RNA"/>
</dbReference>
<evidence type="ECO:0000256" key="5">
    <source>
        <dbReference type="ARBA" id="ARBA00023273"/>
    </source>
</evidence>
<dbReference type="Pfam" id="PF18383">
    <property type="entry name" value="IFT81_CH"/>
    <property type="match status" value="1"/>
</dbReference>
<organism evidence="9">
    <name type="scientific">Pyramimonas obovata</name>
    <dbReference type="NCBI Taxonomy" id="1411642"/>
    <lineage>
        <taxon>Eukaryota</taxon>
        <taxon>Viridiplantae</taxon>
        <taxon>Chlorophyta</taxon>
        <taxon>Pyramimonadophyceae</taxon>
        <taxon>Pyramimonadales</taxon>
        <taxon>Pyramimonadaceae</taxon>
        <taxon>Pyramimonas</taxon>
        <taxon>Pyramimonas incertae sedis</taxon>
    </lineage>
</organism>
<evidence type="ECO:0000313" key="9">
    <source>
        <dbReference type="EMBL" id="CAD8678266.1"/>
    </source>
</evidence>
<proteinExistence type="inferred from homology"/>